<evidence type="ECO:0000256" key="7">
    <source>
        <dbReference type="ARBA" id="ARBA00022803"/>
    </source>
</evidence>
<keyword evidence="11" id="KW-1185">Reference proteome</keyword>
<dbReference type="AlphaFoldDB" id="A0A3R9EEG7"/>
<evidence type="ECO:0000313" key="10">
    <source>
        <dbReference type="EMBL" id="RSD28556.1"/>
    </source>
</evidence>
<name>A0A3R9EEG7_9VIBR</name>
<keyword evidence="4" id="KW-0328">Glycosyltransferase</keyword>
<dbReference type="EMBL" id="RSFA01000151">
    <property type="protein sequence ID" value="RSD28556.1"/>
    <property type="molecule type" value="Genomic_DNA"/>
</dbReference>
<dbReference type="Pfam" id="PF13844">
    <property type="entry name" value="Glyco_transf_41"/>
    <property type="match status" value="2"/>
</dbReference>
<dbReference type="SUPFAM" id="SSF53756">
    <property type="entry name" value="UDP-Glycosyltransferase/glycogen phosphorylase"/>
    <property type="match status" value="1"/>
</dbReference>
<feature type="domain" description="O-GlcNAc transferase C-terminal" evidence="9">
    <location>
        <begin position="290"/>
        <end position="438"/>
    </location>
</feature>
<dbReference type="Pfam" id="PF13431">
    <property type="entry name" value="TPR_17"/>
    <property type="match status" value="1"/>
</dbReference>
<evidence type="ECO:0000256" key="4">
    <source>
        <dbReference type="ARBA" id="ARBA00022676"/>
    </source>
</evidence>
<proteinExistence type="inferred from homology"/>
<dbReference type="InterPro" id="IPR029489">
    <property type="entry name" value="OGT/SEC/SPY_C"/>
</dbReference>
<dbReference type="OrthoDB" id="255821at2"/>
<evidence type="ECO:0000256" key="6">
    <source>
        <dbReference type="ARBA" id="ARBA00022737"/>
    </source>
</evidence>
<dbReference type="Gene3D" id="1.25.40.10">
    <property type="entry name" value="Tetratricopeptide repeat domain"/>
    <property type="match status" value="4"/>
</dbReference>
<dbReference type="PROSITE" id="PS50293">
    <property type="entry name" value="TPR_REGION"/>
    <property type="match status" value="3"/>
</dbReference>
<feature type="repeat" description="TPR" evidence="8">
    <location>
        <begin position="143"/>
        <end position="176"/>
    </location>
</feature>
<dbReference type="SMART" id="SM00028">
    <property type="entry name" value="TPR"/>
    <property type="match status" value="5"/>
</dbReference>
<dbReference type="InterPro" id="IPR011990">
    <property type="entry name" value="TPR-like_helical_dom_sf"/>
</dbReference>
<comment type="caution">
    <text evidence="10">The sequence shown here is derived from an EMBL/GenBank/DDBJ whole genome shotgun (WGS) entry which is preliminary data.</text>
</comment>
<dbReference type="GO" id="GO:0006493">
    <property type="term" value="P:protein O-linked glycosylation"/>
    <property type="evidence" value="ECO:0007669"/>
    <property type="project" value="TreeGrafter"/>
</dbReference>
<dbReference type="GO" id="GO:0097363">
    <property type="term" value="F:protein O-acetylglucosaminyltransferase activity"/>
    <property type="evidence" value="ECO:0007669"/>
    <property type="project" value="UniProtKB-EC"/>
</dbReference>
<dbReference type="UniPathway" id="UPA00378"/>
<evidence type="ECO:0000256" key="2">
    <source>
        <dbReference type="ARBA" id="ARBA00005386"/>
    </source>
</evidence>
<sequence length="662" mass="74442">MTAEDPSSEIIDRLISLYNQGQLNSVIQEAEALSLKHPNNSMIWNILGVASKGAGNIDQASQAFKKVIVLCPENVGGYNNMAIVLKDQGKLQEAILHYEQAIKLKPDYAEAHNNKGVALRDLGHIQEALISYQQALAIKPDYAEAHNNLGIIFQEQGDLKQASGCYMKALSLKPNYIEAYDNMGALLEKQGKSELAAVAYQKVLAIDPNHESARVKKLYQQAQICDWLAMEQDISTITSLGIKDRPVSPFAALTLEDSPKRHRLRSELFVKSKFLPCDLPLPARPFSKPNLLRVGYFSADFHDHATMHLMSKVFTVHDRQHFKIYAYSFGPNTTDSMRQTAPDLFDVFHDVSELSNQDIAKLARQDEIDIAIDLKGHTRDGRLGIFAQRPAPIKISHLGYPGTTGASFIDYLIGDPHVIPKSQRSGYSENIIYLPNSYQPNNNNRKISQKSSTKQEFGLPKEGLVFCCFNNTYKISPSEFDIWMVLLKQVKGSVLWLFSSNNKAEENLKQQAQQRGINSERLIFAQSLPQEEHLARYQHADLFLDTFNVNAHTTASDALWSGVPVITKSGKGFAARVSTSLLHAVGLPELITQTKEEYQQLVLNIANDPAKLLDIKKTLSTKRLSLPLFDTERYTRNLEKAYIMAYQHYFNQKPCSDIWVNE</sequence>
<dbReference type="SUPFAM" id="SSF48452">
    <property type="entry name" value="TPR-like"/>
    <property type="match status" value="1"/>
</dbReference>
<dbReference type="InterPro" id="IPR019734">
    <property type="entry name" value="TPR_rpt"/>
</dbReference>
<dbReference type="Gene3D" id="3.40.50.11380">
    <property type="match status" value="1"/>
</dbReference>
<feature type="repeat" description="TPR" evidence="8">
    <location>
        <begin position="75"/>
        <end position="108"/>
    </location>
</feature>
<evidence type="ECO:0000256" key="8">
    <source>
        <dbReference type="PROSITE-ProRule" id="PRU00339"/>
    </source>
</evidence>
<dbReference type="EC" id="2.4.1.255" evidence="3"/>
<organism evidence="10 11">
    <name type="scientific">Vibrio pectenicida</name>
    <dbReference type="NCBI Taxonomy" id="62763"/>
    <lineage>
        <taxon>Bacteria</taxon>
        <taxon>Pseudomonadati</taxon>
        <taxon>Pseudomonadota</taxon>
        <taxon>Gammaproteobacteria</taxon>
        <taxon>Vibrionales</taxon>
        <taxon>Vibrionaceae</taxon>
        <taxon>Vibrio</taxon>
    </lineage>
</organism>
<feature type="domain" description="O-GlcNAc transferase C-terminal" evidence="9">
    <location>
        <begin position="452"/>
        <end position="638"/>
    </location>
</feature>
<dbReference type="RefSeq" id="WP_125323323.1">
    <property type="nucleotide sequence ID" value="NZ_AP024889.1"/>
</dbReference>
<protein>
    <recommendedName>
        <fullName evidence="3">protein O-GlcNAc transferase</fullName>
        <ecNumber evidence="3">2.4.1.255</ecNumber>
    </recommendedName>
</protein>
<keyword evidence="7 8" id="KW-0802">TPR repeat</keyword>
<evidence type="ECO:0000256" key="3">
    <source>
        <dbReference type="ARBA" id="ARBA00011970"/>
    </source>
</evidence>
<comment type="similarity">
    <text evidence="2">Belongs to the glycosyltransferase 41 family. O-GlcNAc transferase subfamily.</text>
</comment>
<evidence type="ECO:0000256" key="1">
    <source>
        <dbReference type="ARBA" id="ARBA00004922"/>
    </source>
</evidence>
<dbReference type="PANTHER" id="PTHR44998">
    <property type="match status" value="1"/>
</dbReference>
<keyword evidence="6" id="KW-0677">Repeat</keyword>
<comment type="pathway">
    <text evidence="1">Protein modification; protein glycosylation.</text>
</comment>
<keyword evidence="5 10" id="KW-0808">Transferase</keyword>
<dbReference type="Proteomes" id="UP000269041">
    <property type="component" value="Unassembled WGS sequence"/>
</dbReference>
<gene>
    <name evidence="10" type="ORF">EJA03_19085</name>
</gene>
<dbReference type="PROSITE" id="PS50005">
    <property type="entry name" value="TPR"/>
    <property type="match status" value="5"/>
</dbReference>
<feature type="repeat" description="TPR" evidence="8">
    <location>
        <begin position="41"/>
        <end position="74"/>
    </location>
</feature>
<dbReference type="PANTHER" id="PTHR44998:SF1">
    <property type="entry name" value="UDP-N-ACETYLGLUCOSAMINE--PEPTIDE N-ACETYLGLUCOSAMINYLTRANSFERASE 110 KDA SUBUNIT"/>
    <property type="match status" value="1"/>
</dbReference>
<accession>A0A3R9EEG7</accession>
<dbReference type="Pfam" id="PF00515">
    <property type="entry name" value="TPR_1"/>
    <property type="match status" value="1"/>
</dbReference>
<dbReference type="Gene3D" id="3.40.50.2000">
    <property type="entry name" value="Glycogen Phosphorylase B"/>
    <property type="match status" value="1"/>
</dbReference>
<feature type="repeat" description="TPR" evidence="8">
    <location>
        <begin position="177"/>
        <end position="210"/>
    </location>
</feature>
<dbReference type="Pfam" id="PF13414">
    <property type="entry name" value="TPR_11"/>
    <property type="match status" value="1"/>
</dbReference>
<evidence type="ECO:0000259" key="9">
    <source>
        <dbReference type="Pfam" id="PF13844"/>
    </source>
</evidence>
<feature type="repeat" description="TPR" evidence="8">
    <location>
        <begin position="109"/>
        <end position="142"/>
    </location>
</feature>
<evidence type="ECO:0000256" key="5">
    <source>
        <dbReference type="ARBA" id="ARBA00022679"/>
    </source>
</evidence>
<evidence type="ECO:0000313" key="11">
    <source>
        <dbReference type="Proteomes" id="UP000269041"/>
    </source>
</evidence>
<reference evidence="10 11" key="1">
    <citation type="submission" date="2018-12" db="EMBL/GenBank/DDBJ databases">
        <title>Genomic taxonomy of the Vibrionaceae family.</title>
        <authorList>
            <person name="Gomez-Gil B."/>
            <person name="Enciso-Ibarra K."/>
        </authorList>
    </citation>
    <scope>NUCLEOTIDE SEQUENCE [LARGE SCALE GENOMIC DNA]</scope>
    <source>
        <strain evidence="10 11">CAIM 594</strain>
    </source>
</reference>